<reference evidence="3 4" key="1">
    <citation type="journal article" date="2012" name="Genome Biol.">
        <title>Genome and low-iron response of an oceanic diatom adapted to chronic iron limitation.</title>
        <authorList>
            <person name="Lommer M."/>
            <person name="Specht M."/>
            <person name="Roy A.S."/>
            <person name="Kraemer L."/>
            <person name="Andreson R."/>
            <person name="Gutowska M.A."/>
            <person name="Wolf J."/>
            <person name="Bergner S.V."/>
            <person name="Schilhabel M.B."/>
            <person name="Klostermeier U.C."/>
            <person name="Beiko R.G."/>
            <person name="Rosenstiel P."/>
            <person name="Hippler M."/>
            <person name="Laroche J."/>
        </authorList>
    </citation>
    <scope>NUCLEOTIDE SEQUENCE [LARGE SCALE GENOMIC DNA]</scope>
    <source>
        <strain evidence="3 4">CCMP1005</strain>
    </source>
</reference>
<dbReference type="OrthoDB" id="5985073at2759"/>
<feature type="non-terminal residue" evidence="3">
    <location>
        <position position="1"/>
    </location>
</feature>
<feature type="region of interest" description="Disordered" evidence="1">
    <location>
        <begin position="1"/>
        <end position="24"/>
    </location>
</feature>
<feature type="compositionally biased region" description="Polar residues" evidence="1">
    <location>
        <begin position="1"/>
        <end position="13"/>
    </location>
</feature>
<evidence type="ECO:0000313" key="4">
    <source>
        <dbReference type="Proteomes" id="UP000266841"/>
    </source>
</evidence>
<evidence type="ECO:0000313" key="3">
    <source>
        <dbReference type="EMBL" id="EJK74704.1"/>
    </source>
</evidence>
<feature type="transmembrane region" description="Helical" evidence="2">
    <location>
        <begin position="93"/>
        <end position="112"/>
    </location>
</feature>
<accession>K0TC68</accession>
<proteinExistence type="predicted"/>
<keyword evidence="2" id="KW-0812">Transmembrane</keyword>
<organism evidence="3 4">
    <name type="scientific">Thalassiosira oceanica</name>
    <name type="common">Marine diatom</name>
    <dbReference type="NCBI Taxonomy" id="159749"/>
    <lineage>
        <taxon>Eukaryota</taxon>
        <taxon>Sar</taxon>
        <taxon>Stramenopiles</taxon>
        <taxon>Ochrophyta</taxon>
        <taxon>Bacillariophyta</taxon>
        <taxon>Coscinodiscophyceae</taxon>
        <taxon>Thalassiosirophycidae</taxon>
        <taxon>Thalassiosirales</taxon>
        <taxon>Thalassiosiraceae</taxon>
        <taxon>Thalassiosira</taxon>
    </lineage>
</organism>
<gene>
    <name evidence="3" type="ORF">THAOC_03600</name>
</gene>
<sequence length="297" mass="33257">NCTPLRSISESPNTGPPAFNGATDQKTLAGVSITDLDRQRPGWFPEGTSRTEKECPLVLWALGRYCNKKGTNRTRITRQENCQQAMTRNSYRLRVSIAIALLACGLLVLLLGERKIDRVGESSGASGASAFIRVSNASSPSTDSDRRRLSLSLPNGGCEITWPKQPPPGIPITYAASYPGCGARMTWNLVEALTGMWTGDDWNNNGRGKDVITVKTHYPQSNGILVDFDHEILSYLIGRAFVIIRNPMKSIPSFFNHIYEMRNHLPVHSERAPVEEWVKWRNAYLQIEIDEYKKFIM</sequence>
<keyword evidence="2" id="KW-1133">Transmembrane helix</keyword>
<evidence type="ECO:0000256" key="1">
    <source>
        <dbReference type="SAM" id="MobiDB-lite"/>
    </source>
</evidence>
<name>K0TC68_THAOC</name>
<evidence type="ECO:0008006" key="5">
    <source>
        <dbReference type="Google" id="ProtNLM"/>
    </source>
</evidence>
<dbReference type="AlphaFoldDB" id="K0TC68"/>
<protein>
    <recommendedName>
        <fullName evidence="5">Sulfotransferase domain-containing protein</fullName>
    </recommendedName>
</protein>
<evidence type="ECO:0000256" key="2">
    <source>
        <dbReference type="SAM" id="Phobius"/>
    </source>
</evidence>
<keyword evidence="2" id="KW-0472">Membrane</keyword>
<dbReference type="EMBL" id="AGNL01003421">
    <property type="protein sequence ID" value="EJK74704.1"/>
    <property type="molecule type" value="Genomic_DNA"/>
</dbReference>
<comment type="caution">
    <text evidence="3">The sequence shown here is derived from an EMBL/GenBank/DDBJ whole genome shotgun (WGS) entry which is preliminary data.</text>
</comment>
<keyword evidence="4" id="KW-1185">Reference proteome</keyword>
<dbReference type="Proteomes" id="UP000266841">
    <property type="component" value="Unassembled WGS sequence"/>
</dbReference>